<reference evidence="1" key="1">
    <citation type="journal article" date="2021" name="Mol. Plant Microbe Interact.">
        <title>Complete Genome Sequence of the Plant-Pathogenic Fungus Colletotrichum lupini.</title>
        <authorList>
            <person name="Baroncelli R."/>
            <person name="Pensec F."/>
            <person name="Da Lio D."/>
            <person name="Boufleur T."/>
            <person name="Vicente I."/>
            <person name="Sarrocco S."/>
            <person name="Picot A."/>
            <person name="Baraldi E."/>
            <person name="Sukno S."/>
            <person name="Thon M."/>
            <person name="Le Floch G."/>
        </authorList>
    </citation>
    <scope>NUCLEOTIDE SEQUENCE</scope>
    <source>
        <strain evidence="1">IMI 504893</strain>
    </source>
</reference>
<protein>
    <submittedName>
        <fullName evidence="1">Uncharacterized protein</fullName>
    </submittedName>
</protein>
<proteinExistence type="predicted"/>
<accession>A0A9Q8T014</accession>
<dbReference type="Proteomes" id="UP000830671">
    <property type="component" value="Chromosome 6"/>
</dbReference>
<dbReference type="KEGG" id="clup:CLUP02_12200"/>
<organism evidence="1 2">
    <name type="scientific">Colletotrichum lupini</name>
    <dbReference type="NCBI Taxonomy" id="145971"/>
    <lineage>
        <taxon>Eukaryota</taxon>
        <taxon>Fungi</taxon>
        <taxon>Dikarya</taxon>
        <taxon>Ascomycota</taxon>
        <taxon>Pezizomycotina</taxon>
        <taxon>Sordariomycetes</taxon>
        <taxon>Hypocreomycetidae</taxon>
        <taxon>Glomerellales</taxon>
        <taxon>Glomerellaceae</taxon>
        <taxon>Colletotrichum</taxon>
        <taxon>Colletotrichum acutatum species complex</taxon>
    </lineage>
</organism>
<keyword evidence="2" id="KW-1185">Reference proteome</keyword>
<dbReference type="RefSeq" id="XP_049148309.1">
    <property type="nucleotide sequence ID" value="XM_049291164.1"/>
</dbReference>
<dbReference type="EMBL" id="CP019478">
    <property type="protein sequence ID" value="UQC86698.1"/>
    <property type="molecule type" value="Genomic_DNA"/>
</dbReference>
<evidence type="ECO:0000313" key="2">
    <source>
        <dbReference type="Proteomes" id="UP000830671"/>
    </source>
</evidence>
<gene>
    <name evidence="1" type="ORF">CLUP02_12200</name>
</gene>
<sequence length="39" mass="4369">MRLEDEKEDEIGYLRFLDEAGARATSGLDNLWLVGGLSQ</sequence>
<dbReference type="GeneID" id="73346174"/>
<name>A0A9Q8T014_9PEZI</name>
<dbReference type="AlphaFoldDB" id="A0A9Q8T014"/>
<evidence type="ECO:0000313" key="1">
    <source>
        <dbReference type="EMBL" id="UQC86698.1"/>
    </source>
</evidence>